<dbReference type="EMBL" id="FUKP01000051">
    <property type="protein sequence ID" value="SJN29514.1"/>
    <property type="molecule type" value="Genomic_DNA"/>
</dbReference>
<comment type="similarity">
    <text evidence="1">Belongs to the SMP-30/CGR1 family.</text>
</comment>
<dbReference type="Gene3D" id="2.120.10.30">
    <property type="entry name" value="TolB, C-terminal domain"/>
    <property type="match status" value="1"/>
</dbReference>
<name>A0A1R4JC43_9MICC</name>
<evidence type="ECO:0000313" key="5">
    <source>
        <dbReference type="EMBL" id="SJN29514.1"/>
    </source>
</evidence>
<dbReference type="InterPro" id="IPR011042">
    <property type="entry name" value="6-blade_b-propeller_TolB-like"/>
</dbReference>
<evidence type="ECO:0000256" key="3">
    <source>
        <dbReference type="PIRSR" id="PIRSR605511-2"/>
    </source>
</evidence>
<organism evidence="5 7">
    <name type="scientific">Micrococcus lylae</name>
    <dbReference type="NCBI Taxonomy" id="1273"/>
    <lineage>
        <taxon>Bacteria</taxon>
        <taxon>Bacillati</taxon>
        <taxon>Actinomycetota</taxon>
        <taxon>Actinomycetes</taxon>
        <taxon>Micrococcales</taxon>
        <taxon>Micrococcaceae</taxon>
        <taxon>Micrococcus</taxon>
    </lineage>
</organism>
<proteinExistence type="inferred from homology"/>
<dbReference type="Proteomes" id="UP000196230">
    <property type="component" value="Unassembled WGS sequence"/>
</dbReference>
<dbReference type="RefSeq" id="WP_067191524.1">
    <property type="nucleotide sequence ID" value="NZ_FUKP01000051.1"/>
</dbReference>
<feature type="binding site" evidence="3">
    <location>
        <position position="15"/>
    </location>
    <ligand>
        <name>a divalent metal cation</name>
        <dbReference type="ChEBI" id="CHEBI:60240"/>
    </ligand>
</feature>
<dbReference type="InterPro" id="IPR013658">
    <property type="entry name" value="SGL"/>
</dbReference>
<feature type="binding site" evidence="3">
    <location>
        <position position="106"/>
    </location>
    <ligand>
        <name>substrate</name>
    </ligand>
</feature>
<feature type="active site" description="Proton donor/acceptor" evidence="2">
    <location>
        <position position="208"/>
    </location>
</feature>
<dbReference type="GO" id="GO:0019853">
    <property type="term" value="P:L-ascorbic acid biosynthetic process"/>
    <property type="evidence" value="ECO:0007669"/>
    <property type="project" value="TreeGrafter"/>
</dbReference>
<protein>
    <submittedName>
        <fullName evidence="5 6">Gluconolactonase</fullName>
        <ecNumber evidence="5">3.1.1.17</ecNumber>
    </submittedName>
</protein>
<keyword evidence="3" id="KW-0862">Zinc</keyword>
<sequence>MRAEQLTDPIAYHGEGPVWADSWGTAAEGVTAGGGLRWVDMLAGDVLALRADGTVDRTHVGDVAAALRPRTGGGAVVAVERGFALISPEGELTTLPELWGADAGIRMNEGGCDPDGRFHCGTMAYAKTPGAANLYRLTPAPDGGAGEVDVVLTGSTTSNGLEWSPDGTRAYYNDTPTRQVAVFDYSREEGLTDRRVLVDVLDGEGKPDGLTVDAEGGIWVAVISHGQIHRYTPEGTLDEVVEVPVQKTTACTFGGDDLGTLYITTSWENMERGEDPLAGALFAVRPGVTGLPVRPFAG</sequence>
<dbReference type="EMBL" id="SPKT01000035">
    <property type="protein sequence ID" value="TFH97881.1"/>
    <property type="molecule type" value="Genomic_DNA"/>
</dbReference>
<evidence type="ECO:0000313" key="6">
    <source>
        <dbReference type="EMBL" id="TFH97881.1"/>
    </source>
</evidence>
<keyword evidence="5" id="KW-0378">Hydrolase</keyword>
<evidence type="ECO:0000259" key="4">
    <source>
        <dbReference type="Pfam" id="PF08450"/>
    </source>
</evidence>
<evidence type="ECO:0000313" key="8">
    <source>
        <dbReference type="Proteomes" id="UP000297477"/>
    </source>
</evidence>
<feature type="binding site" evidence="3">
    <location>
        <position position="108"/>
    </location>
    <ligand>
        <name>substrate</name>
    </ligand>
</feature>
<accession>A0A1R4JC43</accession>
<dbReference type="SUPFAM" id="SSF63829">
    <property type="entry name" value="Calcium-dependent phosphotriesterase"/>
    <property type="match status" value="1"/>
</dbReference>
<dbReference type="PANTHER" id="PTHR10907:SF47">
    <property type="entry name" value="REGUCALCIN"/>
    <property type="match status" value="1"/>
</dbReference>
<evidence type="ECO:0000313" key="7">
    <source>
        <dbReference type="Proteomes" id="UP000196230"/>
    </source>
</evidence>
<keyword evidence="3" id="KW-0479">Metal-binding</keyword>
<keyword evidence="8" id="KW-1185">Reference proteome</keyword>
<feature type="binding site" evidence="3">
    <location>
        <position position="159"/>
    </location>
    <ligand>
        <name>a divalent metal cation</name>
        <dbReference type="ChEBI" id="CHEBI:60240"/>
    </ligand>
</feature>
<dbReference type="GO" id="GO:0005509">
    <property type="term" value="F:calcium ion binding"/>
    <property type="evidence" value="ECO:0007669"/>
    <property type="project" value="TreeGrafter"/>
</dbReference>
<evidence type="ECO:0000256" key="2">
    <source>
        <dbReference type="PIRSR" id="PIRSR605511-1"/>
    </source>
</evidence>
<dbReference type="PRINTS" id="PR01790">
    <property type="entry name" value="SMP30FAMILY"/>
</dbReference>
<gene>
    <name evidence="6" type="ORF">E4A49_11430</name>
    <name evidence="5" type="ORF">FM125_07670</name>
</gene>
<dbReference type="InterPro" id="IPR005511">
    <property type="entry name" value="SMP-30"/>
</dbReference>
<feature type="domain" description="SMP-30/Gluconolactonase/LRE-like region" evidence="4">
    <location>
        <begin position="14"/>
        <end position="266"/>
    </location>
</feature>
<dbReference type="Proteomes" id="UP000297477">
    <property type="component" value="Unassembled WGS sequence"/>
</dbReference>
<dbReference type="AlphaFoldDB" id="A0A1R4JC43"/>
<comment type="cofactor">
    <cofactor evidence="3">
        <name>Zn(2+)</name>
        <dbReference type="ChEBI" id="CHEBI:29105"/>
    </cofactor>
    <text evidence="3">Binds 1 divalent metal cation per subunit.</text>
</comment>
<feature type="binding site" evidence="3">
    <location>
        <position position="208"/>
    </location>
    <ligand>
        <name>a divalent metal cation</name>
        <dbReference type="ChEBI" id="CHEBI:60240"/>
    </ligand>
</feature>
<reference evidence="5 7" key="1">
    <citation type="submission" date="2017-02" db="EMBL/GenBank/DDBJ databases">
        <authorList>
            <person name="Peterson S.W."/>
        </authorList>
    </citation>
    <scope>NUCLEOTIDE SEQUENCE [LARGE SCALE GENOMIC DNA]</scope>
    <source>
        <strain evidence="5 7">2B3F</strain>
    </source>
</reference>
<reference evidence="6 8" key="2">
    <citation type="submission" date="2019-03" db="EMBL/GenBank/DDBJ databases">
        <title>Reclassification of Micrococcus aloeverae and Micrococcus yunnanensis as later heterotypic synonyms of Micrococcus luteus.</title>
        <authorList>
            <person name="Huang C.-H."/>
        </authorList>
    </citation>
    <scope>NUCLEOTIDE SEQUENCE [LARGE SCALE GENOMIC DNA]</scope>
    <source>
        <strain evidence="6 8">BCRC 12151</strain>
    </source>
</reference>
<dbReference type="EC" id="3.1.1.17" evidence="5"/>
<dbReference type="GO" id="GO:0004341">
    <property type="term" value="F:gluconolactonase activity"/>
    <property type="evidence" value="ECO:0007669"/>
    <property type="project" value="UniProtKB-EC"/>
</dbReference>
<dbReference type="Pfam" id="PF08450">
    <property type="entry name" value="SGL"/>
    <property type="match status" value="1"/>
</dbReference>
<evidence type="ECO:0000256" key="1">
    <source>
        <dbReference type="ARBA" id="ARBA00008853"/>
    </source>
</evidence>
<dbReference type="OrthoDB" id="2633250at2"/>
<dbReference type="PANTHER" id="PTHR10907">
    <property type="entry name" value="REGUCALCIN"/>
    <property type="match status" value="1"/>
</dbReference>